<proteinExistence type="predicted"/>
<feature type="chain" id="PRO_5046624156" evidence="2">
    <location>
        <begin position="24"/>
        <end position="288"/>
    </location>
</feature>
<comment type="caution">
    <text evidence="3">The sequence shown here is derived from an EMBL/GenBank/DDBJ whole genome shotgun (WGS) entry which is preliminary data.</text>
</comment>
<evidence type="ECO:0000256" key="1">
    <source>
        <dbReference type="ARBA" id="ARBA00022729"/>
    </source>
</evidence>
<dbReference type="InterPro" id="IPR022565">
    <property type="entry name" value="DUF2608"/>
</dbReference>
<dbReference type="InterPro" id="IPR023214">
    <property type="entry name" value="HAD_sf"/>
</dbReference>
<keyword evidence="4" id="KW-1185">Reference proteome</keyword>
<dbReference type="Pfam" id="PF11019">
    <property type="entry name" value="DUF2608"/>
    <property type="match status" value="1"/>
</dbReference>
<dbReference type="Gene3D" id="3.40.50.1000">
    <property type="entry name" value="HAD superfamily/HAD-like"/>
    <property type="match status" value="1"/>
</dbReference>
<dbReference type="Proteomes" id="UP001203338">
    <property type="component" value="Unassembled WGS sequence"/>
</dbReference>
<dbReference type="InterPro" id="IPR036412">
    <property type="entry name" value="HAD-like_sf"/>
</dbReference>
<gene>
    <name evidence="3" type="ORF">M3P05_06045</name>
</gene>
<accession>A0ABT0PEP4</accession>
<reference evidence="3 4" key="1">
    <citation type="submission" date="2022-05" db="EMBL/GenBank/DDBJ databases">
        <authorList>
            <person name="Park J.-S."/>
        </authorList>
    </citation>
    <scope>NUCLEOTIDE SEQUENCE [LARGE SCALE GENOMIC DNA]</scope>
    <source>
        <strain evidence="3 4">2012CJ34-2</strain>
    </source>
</reference>
<name>A0ABT0PEP4_9GAMM</name>
<dbReference type="EMBL" id="JAMFLX010000006">
    <property type="protein sequence ID" value="MCL6269501.1"/>
    <property type="molecule type" value="Genomic_DNA"/>
</dbReference>
<dbReference type="RefSeq" id="WP_249698532.1">
    <property type="nucleotide sequence ID" value="NZ_JAMFLX010000006.1"/>
</dbReference>
<dbReference type="SUPFAM" id="SSF56784">
    <property type="entry name" value="HAD-like"/>
    <property type="match status" value="1"/>
</dbReference>
<evidence type="ECO:0000313" key="4">
    <source>
        <dbReference type="Proteomes" id="UP001203338"/>
    </source>
</evidence>
<feature type="signal peptide" evidence="2">
    <location>
        <begin position="1"/>
        <end position="23"/>
    </location>
</feature>
<keyword evidence="1 2" id="KW-0732">Signal</keyword>
<evidence type="ECO:0000313" key="3">
    <source>
        <dbReference type="EMBL" id="MCL6269501.1"/>
    </source>
</evidence>
<sequence length="288" mass="32457">MNRYKKTLLTILTGLLMQTSAGAFSKDIEEKNAQPGEYLANRFTGRHQLNHTLILLDIDDTVLTSPAGQWLGSSVMFFGLMDEALQKHPDWSRRQAADYLDPLLLHIYTKVPMILVDPSLPKAINDLKKRGATVIGMTSRGLITKDVTLWQLEQCGISFSDTGSRKNTKLPDGRVSLIENGVVFVSHGNRKGEVLNSLLNDKAEPFRDIQHITMIDDQKRHLIDIGETLTEQFYIPVLCTFPDSQPKYNHTLAVQQLRNIVKQEKDSDSIIKEMMNSDPFTMALMKSG</sequence>
<evidence type="ECO:0000256" key="2">
    <source>
        <dbReference type="SAM" id="SignalP"/>
    </source>
</evidence>
<organism evidence="3 4">
    <name type="scientific">Parendozoicomonas callyspongiae</name>
    <dbReference type="NCBI Taxonomy" id="2942213"/>
    <lineage>
        <taxon>Bacteria</taxon>
        <taxon>Pseudomonadati</taxon>
        <taxon>Pseudomonadota</taxon>
        <taxon>Gammaproteobacteria</taxon>
        <taxon>Oceanospirillales</taxon>
        <taxon>Endozoicomonadaceae</taxon>
        <taxon>Parendozoicomonas</taxon>
    </lineage>
</organism>
<protein>
    <submittedName>
        <fullName evidence="3">DUF2608 domain-containing protein</fullName>
    </submittedName>
</protein>